<feature type="domain" description="Thioredoxin" evidence="6">
    <location>
        <begin position="1"/>
        <end position="164"/>
    </location>
</feature>
<evidence type="ECO:0000256" key="3">
    <source>
        <dbReference type="ARBA" id="ARBA00023157"/>
    </source>
</evidence>
<dbReference type="PANTHER" id="PTHR42852:SF6">
    <property type="entry name" value="THIOL:DISULFIDE INTERCHANGE PROTEIN DSBE"/>
    <property type="match status" value="1"/>
</dbReference>
<evidence type="ECO:0000256" key="1">
    <source>
        <dbReference type="ARBA" id="ARBA00004196"/>
    </source>
</evidence>
<feature type="region of interest" description="Disordered" evidence="5">
    <location>
        <begin position="1"/>
        <end position="31"/>
    </location>
</feature>
<dbReference type="GO" id="GO:0016491">
    <property type="term" value="F:oxidoreductase activity"/>
    <property type="evidence" value="ECO:0007669"/>
    <property type="project" value="InterPro"/>
</dbReference>
<keyword evidence="4" id="KW-0676">Redox-active center</keyword>
<dbReference type="SUPFAM" id="SSF52833">
    <property type="entry name" value="Thioredoxin-like"/>
    <property type="match status" value="1"/>
</dbReference>
<dbReference type="Pfam" id="PF08534">
    <property type="entry name" value="Redoxin"/>
    <property type="match status" value="1"/>
</dbReference>
<dbReference type="GO" id="GO:0017004">
    <property type="term" value="P:cytochrome complex assembly"/>
    <property type="evidence" value="ECO:0007669"/>
    <property type="project" value="UniProtKB-KW"/>
</dbReference>
<dbReference type="PROSITE" id="PS00194">
    <property type="entry name" value="THIOREDOXIN_1"/>
    <property type="match status" value="1"/>
</dbReference>
<dbReference type="EMBL" id="VSSQ01003144">
    <property type="protein sequence ID" value="MPM19271.1"/>
    <property type="molecule type" value="Genomic_DNA"/>
</dbReference>
<dbReference type="PANTHER" id="PTHR42852">
    <property type="entry name" value="THIOL:DISULFIDE INTERCHANGE PROTEIN DSBE"/>
    <property type="match status" value="1"/>
</dbReference>
<dbReference type="GO" id="GO:0030313">
    <property type="term" value="C:cell envelope"/>
    <property type="evidence" value="ECO:0007669"/>
    <property type="project" value="UniProtKB-SubCell"/>
</dbReference>
<dbReference type="InterPro" id="IPR013766">
    <property type="entry name" value="Thioredoxin_domain"/>
</dbReference>
<feature type="compositionally biased region" description="Low complexity" evidence="5">
    <location>
        <begin position="1"/>
        <end position="23"/>
    </location>
</feature>
<keyword evidence="3" id="KW-1015">Disulfide bond</keyword>
<evidence type="ECO:0000256" key="4">
    <source>
        <dbReference type="ARBA" id="ARBA00023284"/>
    </source>
</evidence>
<dbReference type="AlphaFoldDB" id="A0A644XU31"/>
<sequence>MEATEAPATEAPATEAPVAATAEPSDEGGMSFTLTTLTGETIDDSIISNNKLTMVNYWATWCGPCVGEIPDLQKINEEYADKGFSIIGVLIGDDDYDGARQFMSDTGVTYPVVLPEGVFYTLASGIQAIPTTMFFDSNGQQVGETQIGSMSYSNWVSLIDSLLSQVS</sequence>
<dbReference type="InterPro" id="IPR050553">
    <property type="entry name" value="Thioredoxin_ResA/DsbE_sf"/>
</dbReference>
<dbReference type="PROSITE" id="PS51352">
    <property type="entry name" value="THIOREDOXIN_2"/>
    <property type="match status" value="1"/>
</dbReference>
<dbReference type="CDD" id="cd02966">
    <property type="entry name" value="TlpA_like_family"/>
    <property type="match status" value="1"/>
</dbReference>
<protein>
    <submittedName>
        <fullName evidence="7">Thiol-disulfide oxidoreductase ResA</fullName>
    </submittedName>
</protein>
<dbReference type="InterPro" id="IPR036249">
    <property type="entry name" value="Thioredoxin-like_sf"/>
</dbReference>
<dbReference type="InterPro" id="IPR017937">
    <property type="entry name" value="Thioredoxin_CS"/>
</dbReference>
<reference evidence="7" key="1">
    <citation type="submission" date="2019-08" db="EMBL/GenBank/DDBJ databases">
        <authorList>
            <person name="Kucharzyk K."/>
            <person name="Murdoch R.W."/>
            <person name="Higgins S."/>
            <person name="Loffler F."/>
        </authorList>
    </citation>
    <scope>NUCLEOTIDE SEQUENCE</scope>
</reference>
<dbReference type="InterPro" id="IPR013740">
    <property type="entry name" value="Redoxin"/>
</dbReference>
<evidence type="ECO:0000256" key="2">
    <source>
        <dbReference type="ARBA" id="ARBA00022748"/>
    </source>
</evidence>
<keyword evidence="2" id="KW-0201">Cytochrome c-type biogenesis</keyword>
<name>A0A644XU31_9ZZZZ</name>
<comment type="subcellular location">
    <subcellularLocation>
        <location evidence="1">Cell envelope</location>
    </subcellularLocation>
</comment>
<evidence type="ECO:0000313" key="7">
    <source>
        <dbReference type="EMBL" id="MPM19271.1"/>
    </source>
</evidence>
<dbReference type="Gene3D" id="3.40.30.10">
    <property type="entry name" value="Glutaredoxin"/>
    <property type="match status" value="1"/>
</dbReference>
<accession>A0A644XU31</accession>
<evidence type="ECO:0000259" key="6">
    <source>
        <dbReference type="PROSITE" id="PS51352"/>
    </source>
</evidence>
<gene>
    <name evidence="7" type="primary">resA_57</name>
    <name evidence="7" type="ORF">SDC9_65692</name>
</gene>
<organism evidence="7">
    <name type="scientific">bioreactor metagenome</name>
    <dbReference type="NCBI Taxonomy" id="1076179"/>
    <lineage>
        <taxon>unclassified sequences</taxon>
        <taxon>metagenomes</taxon>
        <taxon>ecological metagenomes</taxon>
    </lineage>
</organism>
<comment type="caution">
    <text evidence="7">The sequence shown here is derived from an EMBL/GenBank/DDBJ whole genome shotgun (WGS) entry which is preliminary data.</text>
</comment>
<evidence type="ECO:0000256" key="5">
    <source>
        <dbReference type="SAM" id="MobiDB-lite"/>
    </source>
</evidence>
<proteinExistence type="predicted"/>